<dbReference type="Pfam" id="PF07730">
    <property type="entry name" value="HisKA_3"/>
    <property type="match status" value="1"/>
</dbReference>
<keyword evidence="3" id="KW-0812">Transmembrane</keyword>
<dbReference type="AlphaFoldDB" id="A0A9D2RNP0"/>
<organism evidence="5 6">
    <name type="scientific">Candidatus Brachybacterium merdavium</name>
    <dbReference type="NCBI Taxonomy" id="2838513"/>
    <lineage>
        <taxon>Bacteria</taxon>
        <taxon>Bacillati</taxon>
        <taxon>Actinomycetota</taxon>
        <taxon>Actinomycetes</taxon>
        <taxon>Micrococcales</taxon>
        <taxon>Dermabacteraceae</taxon>
        <taxon>Brachybacterium</taxon>
    </lineage>
</organism>
<feature type="domain" description="Signal transduction histidine kinase subgroup 3 dimerisation and phosphoacceptor" evidence="4">
    <location>
        <begin position="184"/>
        <end position="248"/>
    </location>
</feature>
<dbReference type="GO" id="GO:0046983">
    <property type="term" value="F:protein dimerization activity"/>
    <property type="evidence" value="ECO:0007669"/>
    <property type="project" value="InterPro"/>
</dbReference>
<comment type="caution">
    <text evidence="5">The sequence shown here is derived from an EMBL/GenBank/DDBJ whole genome shotgun (WGS) entry which is preliminary data.</text>
</comment>
<sequence>MSAPAARLQSTAGARRRSEAAPGPLGGWVSAALIALLLVVASTPLAAQENAASVAVAVILSLSGGLSLRYPVLGASLIGVVMTMTFPGRDIHIGTGALASPIAVVALAARGHLPAALAMAAWHVIPITAVSVLRGDEGQHIVAQLMHWLALQGAAVLGGTWGRSLVLRAGAERARRFSDLAEQRRAIARELHDSGVRAMTQVVMLAENGARRPRPVTTGNADLTRISATARQATEEMRKLLEMLRARDEQAGGPIEPALHLPHPIPARSGQDAFPPSLAAALEATRLRLAADGFTVRTGLEGADQLSRSTLTLLTRCLAEIEANVLLHGDRGTPVTLLAEITEAVELVVLNGVAEDPLRLQGGSGLAGMSERLVAAGGTVEAGQEGRIFLTHIEIPGERAAE</sequence>
<gene>
    <name evidence="5" type="ORF">H9786_07535</name>
</gene>
<dbReference type="EMBL" id="DWZH01000054">
    <property type="protein sequence ID" value="HJB10370.1"/>
    <property type="molecule type" value="Genomic_DNA"/>
</dbReference>
<dbReference type="Gene3D" id="1.20.5.1930">
    <property type="match status" value="1"/>
</dbReference>
<evidence type="ECO:0000256" key="3">
    <source>
        <dbReference type="SAM" id="Phobius"/>
    </source>
</evidence>
<dbReference type="GO" id="GO:0000155">
    <property type="term" value="F:phosphorelay sensor kinase activity"/>
    <property type="evidence" value="ECO:0007669"/>
    <property type="project" value="InterPro"/>
</dbReference>
<feature type="transmembrane region" description="Helical" evidence="3">
    <location>
        <begin position="54"/>
        <end position="71"/>
    </location>
</feature>
<protein>
    <recommendedName>
        <fullName evidence="4">Signal transduction histidine kinase subgroup 3 dimerisation and phosphoacceptor domain-containing protein</fullName>
    </recommendedName>
</protein>
<feature type="coiled-coil region" evidence="1">
    <location>
        <begin position="223"/>
        <end position="250"/>
    </location>
</feature>
<dbReference type="GO" id="GO:0016020">
    <property type="term" value="C:membrane"/>
    <property type="evidence" value="ECO:0007669"/>
    <property type="project" value="InterPro"/>
</dbReference>
<proteinExistence type="predicted"/>
<dbReference type="InterPro" id="IPR036890">
    <property type="entry name" value="HATPase_C_sf"/>
</dbReference>
<dbReference type="Proteomes" id="UP000823823">
    <property type="component" value="Unassembled WGS sequence"/>
</dbReference>
<evidence type="ECO:0000313" key="5">
    <source>
        <dbReference type="EMBL" id="HJB10370.1"/>
    </source>
</evidence>
<feature type="transmembrane region" description="Helical" evidence="3">
    <location>
        <begin position="145"/>
        <end position="166"/>
    </location>
</feature>
<evidence type="ECO:0000259" key="4">
    <source>
        <dbReference type="Pfam" id="PF07730"/>
    </source>
</evidence>
<name>A0A9D2RNP0_9MICO</name>
<keyword evidence="3" id="KW-1133">Transmembrane helix</keyword>
<feature type="transmembrane region" description="Helical" evidence="3">
    <location>
        <begin position="91"/>
        <end position="109"/>
    </location>
</feature>
<keyword evidence="1" id="KW-0175">Coiled coil</keyword>
<evidence type="ECO:0000256" key="1">
    <source>
        <dbReference type="SAM" id="Coils"/>
    </source>
</evidence>
<dbReference type="InterPro" id="IPR011712">
    <property type="entry name" value="Sig_transdc_His_kin_sub3_dim/P"/>
</dbReference>
<reference evidence="5" key="1">
    <citation type="journal article" date="2021" name="PeerJ">
        <title>Extensive microbial diversity within the chicken gut microbiome revealed by metagenomics and culture.</title>
        <authorList>
            <person name="Gilroy R."/>
            <person name="Ravi A."/>
            <person name="Getino M."/>
            <person name="Pursley I."/>
            <person name="Horton D.L."/>
            <person name="Alikhan N.F."/>
            <person name="Baker D."/>
            <person name="Gharbi K."/>
            <person name="Hall N."/>
            <person name="Watson M."/>
            <person name="Adriaenssens E.M."/>
            <person name="Foster-Nyarko E."/>
            <person name="Jarju S."/>
            <person name="Secka A."/>
            <person name="Antonio M."/>
            <person name="Oren A."/>
            <person name="Chaudhuri R.R."/>
            <person name="La Ragione R."/>
            <person name="Hildebrand F."/>
            <person name="Pallen M.J."/>
        </authorList>
    </citation>
    <scope>NUCLEOTIDE SEQUENCE</scope>
    <source>
        <strain evidence="5">ChiHjej13B12-24818</strain>
    </source>
</reference>
<feature type="region of interest" description="Disordered" evidence="2">
    <location>
        <begin position="1"/>
        <end position="21"/>
    </location>
</feature>
<accession>A0A9D2RNP0</accession>
<reference evidence="5" key="2">
    <citation type="submission" date="2021-04" db="EMBL/GenBank/DDBJ databases">
        <authorList>
            <person name="Gilroy R."/>
        </authorList>
    </citation>
    <scope>NUCLEOTIDE SEQUENCE</scope>
    <source>
        <strain evidence="5">ChiHjej13B12-24818</strain>
    </source>
</reference>
<dbReference type="Gene3D" id="3.30.565.10">
    <property type="entry name" value="Histidine kinase-like ATPase, C-terminal domain"/>
    <property type="match status" value="1"/>
</dbReference>
<keyword evidence="3" id="KW-0472">Membrane</keyword>
<evidence type="ECO:0000313" key="6">
    <source>
        <dbReference type="Proteomes" id="UP000823823"/>
    </source>
</evidence>
<evidence type="ECO:0000256" key="2">
    <source>
        <dbReference type="SAM" id="MobiDB-lite"/>
    </source>
</evidence>
<feature type="transmembrane region" description="Helical" evidence="3">
    <location>
        <begin position="25"/>
        <end position="47"/>
    </location>
</feature>